<reference evidence="3" key="2">
    <citation type="submission" date="2019-02" db="EMBL/GenBank/DDBJ databases">
        <title>Granulicella sibirica sp. nov., a psychrotolerant acidobacterium isolated from an organic soil layer in forested tundra, West Siberia.</title>
        <authorList>
            <person name="Oshkin I.Y."/>
            <person name="Kulichevskaya I.S."/>
            <person name="Rijpstra W.I.C."/>
            <person name="Sinninghe Damste J.S."/>
            <person name="Rakitin A.L."/>
            <person name="Ravin N.V."/>
            <person name="Dedysh S.N."/>
        </authorList>
    </citation>
    <scope>NUCLEOTIDE SEQUENCE [LARGE SCALE GENOMIC DNA]</scope>
    <source>
        <strain evidence="3">AF10</strain>
    </source>
</reference>
<sequence length="245" mass="26094">MTLLNDIALGAVSTLPSAASQAVVPAALALLGQHSSALLKLFFSLGLFGVFLVSIVDSSFVPLPLPGLTDVMVVVIAAQRGGWPHLTLLLGLATLGSAIGGFVSYQVGQSGGMAFLEKRVPPRIFKRVTQWMEDHAILAVALPAILPPPMPLSAFVLAAGALNMRRRTFMTTFTLSRLGRHAIALWLGVRYGSAVLGLWAKFSQKWAEPILIVLWSGILLSCGFAFYKIYATSKSIHGPVRQAAS</sequence>
<feature type="transmembrane region" description="Helical" evidence="1">
    <location>
        <begin position="86"/>
        <end position="107"/>
    </location>
</feature>
<feature type="transmembrane region" description="Helical" evidence="1">
    <location>
        <begin position="206"/>
        <end position="227"/>
    </location>
</feature>
<name>A0A4V1L599_9BACT</name>
<dbReference type="InterPro" id="IPR051311">
    <property type="entry name" value="DedA_domain"/>
</dbReference>
<gene>
    <name evidence="2" type="ORF">GRAN_4128</name>
</gene>
<keyword evidence="1" id="KW-0812">Transmembrane</keyword>
<dbReference type="EMBL" id="RDSM01000003">
    <property type="protein sequence ID" value="RXH55024.1"/>
    <property type="molecule type" value="Genomic_DNA"/>
</dbReference>
<dbReference type="PANTHER" id="PTHR42709">
    <property type="entry name" value="ALKALINE PHOSPHATASE LIKE PROTEIN"/>
    <property type="match status" value="1"/>
</dbReference>
<feature type="transmembrane region" description="Helical" evidence="1">
    <location>
        <begin position="183"/>
        <end position="200"/>
    </location>
</feature>
<evidence type="ECO:0000256" key="1">
    <source>
        <dbReference type="SAM" id="Phobius"/>
    </source>
</evidence>
<feature type="transmembrane region" description="Helical" evidence="1">
    <location>
        <begin position="136"/>
        <end position="162"/>
    </location>
</feature>
<keyword evidence="1" id="KW-0472">Membrane</keyword>
<evidence type="ECO:0000313" key="3">
    <source>
        <dbReference type="Proteomes" id="UP000289437"/>
    </source>
</evidence>
<reference evidence="2 3" key="1">
    <citation type="submission" date="2018-11" db="EMBL/GenBank/DDBJ databases">
        <authorList>
            <person name="Mardanov A.V."/>
            <person name="Ravin N.V."/>
            <person name="Dedysh S.N."/>
        </authorList>
    </citation>
    <scope>NUCLEOTIDE SEQUENCE [LARGE SCALE GENOMIC DNA]</scope>
    <source>
        <strain evidence="2 3">AF10</strain>
    </source>
</reference>
<evidence type="ECO:0000313" key="2">
    <source>
        <dbReference type="EMBL" id="RXH55024.1"/>
    </source>
</evidence>
<dbReference type="RefSeq" id="WP_128914709.1">
    <property type="nucleotide sequence ID" value="NZ_RDSM01000003.1"/>
</dbReference>
<protein>
    <submittedName>
        <fullName evidence="2">DedA family protein</fullName>
    </submittedName>
</protein>
<accession>A0A4V1L599</accession>
<dbReference type="OrthoDB" id="118840at2"/>
<keyword evidence="1" id="KW-1133">Transmembrane helix</keyword>
<proteinExistence type="predicted"/>
<keyword evidence="3" id="KW-1185">Reference proteome</keyword>
<feature type="transmembrane region" description="Helical" evidence="1">
    <location>
        <begin position="38"/>
        <end position="65"/>
    </location>
</feature>
<comment type="caution">
    <text evidence="2">The sequence shown here is derived from an EMBL/GenBank/DDBJ whole genome shotgun (WGS) entry which is preliminary data.</text>
</comment>
<organism evidence="2 3">
    <name type="scientific">Granulicella sibirica</name>
    <dbReference type="NCBI Taxonomy" id="2479048"/>
    <lineage>
        <taxon>Bacteria</taxon>
        <taxon>Pseudomonadati</taxon>
        <taxon>Acidobacteriota</taxon>
        <taxon>Terriglobia</taxon>
        <taxon>Terriglobales</taxon>
        <taxon>Acidobacteriaceae</taxon>
        <taxon>Granulicella</taxon>
    </lineage>
</organism>
<dbReference type="AlphaFoldDB" id="A0A4V1L599"/>
<dbReference type="Proteomes" id="UP000289437">
    <property type="component" value="Unassembled WGS sequence"/>
</dbReference>